<dbReference type="AlphaFoldDB" id="A0A2T7NQ11"/>
<feature type="compositionally biased region" description="Polar residues" evidence="4">
    <location>
        <begin position="35"/>
        <end position="48"/>
    </location>
</feature>
<feature type="compositionally biased region" description="Basic and acidic residues" evidence="4">
    <location>
        <begin position="78"/>
        <end position="96"/>
    </location>
</feature>
<proteinExistence type="predicted"/>
<feature type="region of interest" description="Disordered" evidence="4">
    <location>
        <begin position="234"/>
        <end position="268"/>
    </location>
</feature>
<reference evidence="5 6" key="1">
    <citation type="submission" date="2018-04" db="EMBL/GenBank/DDBJ databases">
        <title>The genome of golden apple snail Pomacea canaliculata provides insight into stress tolerance and invasive adaptation.</title>
        <authorList>
            <person name="Liu C."/>
            <person name="Liu B."/>
            <person name="Ren Y."/>
            <person name="Zhang Y."/>
            <person name="Wang H."/>
            <person name="Li S."/>
            <person name="Jiang F."/>
            <person name="Yin L."/>
            <person name="Zhang G."/>
            <person name="Qian W."/>
            <person name="Fan W."/>
        </authorList>
    </citation>
    <scope>NUCLEOTIDE SEQUENCE [LARGE SCALE GENOMIC DNA]</scope>
    <source>
        <strain evidence="5">SZHN2017</strain>
        <tissue evidence="5">Muscle</tissue>
    </source>
</reference>
<dbReference type="Proteomes" id="UP000245119">
    <property type="component" value="Linkage Group LG10"/>
</dbReference>
<organism evidence="5 6">
    <name type="scientific">Pomacea canaliculata</name>
    <name type="common">Golden apple snail</name>
    <dbReference type="NCBI Taxonomy" id="400727"/>
    <lineage>
        <taxon>Eukaryota</taxon>
        <taxon>Metazoa</taxon>
        <taxon>Spiralia</taxon>
        <taxon>Lophotrochozoa</taxon>
        <taxon>Mollusca</taxon>
        <taxon>Gastropoda</taxon>
        <taxon>Caenogastropoda</taxon>
        <taxon>Architaenioglossa</taxon>
        <taxon>Ampullarioidea</taxon>
        <taxon>Ampullariidae</taxon>
        <taxon>Pomacea</taxon>
    </lineage>
</organism>
<dbReference type="InterPro" id="IPR050776">
    <property type="entry name" value="Ank_Repeat/CDKN_Inhibitor"/>
</dbReference>
<comment type="caution">
    <text evidence="5">The sequence shown here is derived from an EMBL/GenBank/DDBJ whole genome shotgun (WGS) entry which is preliminary data.</text>
</comment>
<dbReference type="PROSITE" id="PS50297">
    <property type="entry name" value="ANK_REP_REGION"/>
    <property type="match status" value="2"/>
</dbReference>
<feature type="compositionally biased region" description="Polar residues" evidence="4">
    <location>
        <begin position="256"/>
        <end position="265"/>
    </location>
</feature>
<dbReference type="STRING" id="400727.A0A2T7NQ11"/>
<dbReference type="SMART" id="SM00248">
    <property type="entry name" value="ANK"/>
    <property type="match status" value="4"/>
</dbReference>
<evidence type="ECO:0000313" key="6">
    <source>
        <dbReference type="Proteomes" id="UP000245119"/>
    </source>
</evidence>
<sequence length="621" mass="68206">MVAGSGNSDIKVVAGSAHGCVSCPVEVKPWEPRSTPLTQRSSHFQRSASIHPLSDEDESSKQDQSSAFQRIPIQSVTDDSKLKIRRQSNGEKDPKAGTDIGQQDFVSPIYHGPDTSQQQGEAQMTVLMKPVEEIRSTINDATIRTKHYKSVLHHHGLHHSSFAVHSSLDEGSTREDLREIIKIPLSHYVTVKGDDQQSSELSCMELKPMDRQHEHDILAQTDFKQRNELHFHQHAAHPESSDQESVSDEISHSEFQHTAQISYPPNSVSSSNLTNSWSACEAALPDVDALTTAAAAGDIATVKTLLMKGVDVNTPNRFGRTAVQVMAHDNADLAEVLLEAGGDPNALDIGKRTDTSTLRTVAHDVAASGYTDVLRCLLRHGADISLQDRWGNTPLHLAAKAGHLSTVRYLRRGASLNIPNHLGKTALNIMEESKNLQIQQWVKKRKCTVPRLKTLCTLAVRKELGAHGLRCWRKHVPDEAIWRQIFLQSSRAATFMPSASASLSTEYSTKTQKFTIQEDAPGPSFTFRSEHPLEMLSLRDLVPRRLSSGENTSLEVQNCNSIHSGDDMSLGAAVTGSLLSETSSVFENTFSSVDPSHDESLFSSDQFTEELGGIKKVASAK</sequence>
<feature type="repeat" description="ANK" evidence="3">
    <location>
        <begin position="357"/>
        <end position="389"/>
    </location>
</feature>
<evidence type="ECO:0000256" key="2">
    <source>
        <dbReference type="ARBA" id="ARBA00023043"/>
    </source>
</evidence>
<dbReference type="Gene3D" id="1.25.40.20">
    <property type="entry name" value="Ankyrin repeat-containing domain"/>
    <property type="match status" value="1"/>
</dbReference>
<accession>A0A2T7NQ11</accession>
<feature type="repeat" description="ANK" evidence="3">
    <location>
        <begin position="285"/>
        <end position="317"/>
    </location>
</feature>
<evidence type="ECO:0000256" key="4">
    <source>
        <dbReference type="SAM" id="MobiDB-lite"/>
    </source>
</evidence>
<dbReference type="PROSITE" id="PS50088">
    <property type="entry name" value="ANK_REPEAT"/>
    <property type="match status" value="3"/>
</dbReference>
<evidence type="ECO:0000256" key="1">
    <source>
        <dbReference type="ARBA" id="ARBA00022737"/>
    </source>
</evidence>
<protein>
    <submittedName>
        <fullName evidence="5">Uncharacterized protein</fullName>
    </submittedName>
</protein>
<name>A0A2T7NQ11_POMCA</name>
<dbReference type="EMBL" id="PZQS01000010">
    <property type="protein sequence ID" value="PVD23261.1"/>
    <property type="molecule type" value="Genomic_DNA"/>
</dbReference>
<keyword evidence="6" id="KW-1185">Reference proteome</keyword>
<dbReference type="PANTHER" id="PTHR24201">
    <property type="entry name" value="ANK_REP_REGION DOMAIN-CONTAINING PROTEIN"/>
    <property type="match status" value="1"/>
</dbReference>
<dbReference type="SUPFAM" id="SSF48403">
    <property type="entry name" value="Ankyrin repeat"/>
    <property type="match status" value="1"/>
</dbReference>
<gene>
    <name evidence="5" type="ORF">C0Q70_16525</name>
</gene>
<evidence type="ECO:0000313" key="5">
    <source>
        <dbReference type="EMBL" id="PVD23261.1"/>
    </source>
</evidence>
<dbReference type="OrthoDB" id="6075367at2759"/>
<keyword evidence="2 3" id="KW-0040">ANK repeat</keyword>
<feature type="region of interest" description="Disordered" evidence="4">
    <location>
        <begin position="26"/>
        <end position="101"/>
    </location>
</feature>
<dbReference type="Pfam" id="PF12796">
    <property type="entry name" value="Ank_2"/>
    <property type="match status" value="1"/>
</dbReference>
<dbReference type="InterPro" id="IPR036770">
    <property type="entry name" value="Ankyrin_rpt-contain_sf"/>
</dbReference>
<feature type="repeat" description="ANK" evidence="3">
    <location>
        <begin position="390"/>
        <end position="410"/>
    </location>
</feature>
<evidence type="ECO:0000256" key="3">
    <source>
        <dbReference type="PROSITE-ProRule" id="PRU00023"/>
    </source>
</evidence>
<dbReference type="InterPro" id="IPR002110">
    <property type="entry name" value="Ankyrin_rpt"/>
</dbReference>
<keyword evidence="1" id="KW-0677">Repeat</keyword>